<comment type="caution">
    <text evidence="1">The sequence shown here is derived from an EMBL/GenBank/DDBJ whole genome shotgun (WGS) entry which is preliminary data.</text>
</comment>
<accession>A0A1R3KYV7</accession>
<name>A0A1R3KYV7_9ROSI</name>
<evidence type="ECO:0000313" key="1">
    <source>
        <dbReference type="EMBL" id="OMP12208.1"/>
    </source>
</evidence>
<sequence>MGGNFSGFLGWGREVIGFVPSSLARLLASIQKVPALILDCEPDIDFSRDIDAKRQYARKNLSNL</sequence>
<proteinExistence type="predicted"/>
<dbReference type="EMBL" id="AWUE01009703">
    <property type="protein sequence ID" value="OMP12208.1"/>
    <property type="molecule type" value="Genomic_DNA"/>
</dbReference>
<keyword evidence="2" id="KW-1185">Reference proteome</keyword>
<evidence type="ECO:0000313" key="2">
    <source>
        <dbReference type="Proteomes" id="UP000187203"/>
    </source>
</evidence>
<dbReference type="OrthoDB" id="1990571at2759"/>
<protein>
    <submittedName>
        <fullName evidence="1">ATP binding protein</fullName>
    </submittedName>
</protein>
<organism evidence="1 2">
    <name type="scientific">Corchorus olitorius</name>
    <dbReference type="NCBI Taxonomy" id="93759"/>
    <lineage>
        <taxon>Eukaryota</taxon>
        <taxon>Viridiplantae</taxon>
        <taxon>Streptophyta</taxon>
        <taxon>Embryophyta</taxon>
        <taxon>Tracheophyta</taxon>
        <taxon>Spermatophyta</taxon>
        <taxon>Magnoliopsida</taxon>
        <taxon>eudicotyledons</taxon>
        <taxon>Gunneridae</taxon>
        <taxon>Pentapetalae</taxon>
        <taxon>rosids</taxon>
        <taxon>malvids</taxon>
        <taxon>Malvales</taxon>
        <taxon>Malvaceae</taxon>
        <taxon>Grewioideae</taxon>
        <taxon>Apeibeae</taxon>
        <taxon>Corchorus</taxon>
    </lineage>
</organism>
<gene>
    <name evidence="1" type="ORF">COLO4_03399</name>
</gene>
<reference evidence="2" key="1">
    <citation type="submission" date="2013-09" db="EMBL/GenBank/DDBJ databases">
        <title>Corchorus olitorius genome sequencing.</title>
        <authorList>
            <person name="Alam M."/>
            <person name="Haque M.S."/>
            <person name="Islam M.S."/>
            <person name="Emdad E.M."/>
            <person name="Islam M.M."/>
            <person name="Ahmed B."/>
            <person name="Halim A."/>
            <person name="Hossen Q.M.M."/>
            <person name="Hossain M.Z."/>
            <person name="Ahmed R."/>
            <person name="Khan M.M."/>
            <person name="Islam R."/>
            <person name="Rashid M.M."/>
            <person name="Khan S.A."/>
            <person name="Rahman M.S."/>
            <person name="Alam M."/>
            <person name="Yahiya A.S."/>
            <person name="Khan M.S."/>
            <person name="Azam M.S."/>
            <person name="Haque T."/>
            <person name="Lashkar M.Z.H."/>
            <person name="Akhand A.I."/>
            <person name="Morshed G."/>
            <person name="Roy S."/>
            <person name="Uddin K.S."/>
            <person name="Rabeya T."/>
            <person name="Hossain A.S."/>
            <person name="Chowdhury A."/>
            <person name="Snigdha A.R."/>
            <person name="Mortoza M.S."/>
            <person name="Matin S.A."/>
            <person name="Hoque S.M.E."/>
            <person name="Islam M.K."/>
            <person name="Roy D.K."/>
            <person name="Haider R."/>
            <person name="Moosa M.M."/>
            <person name="Elias S.M."/>
            <person name="Hasan A.M."/>
            <person name="Jahan S."/>
            <person name="Shafiuddin M."/>
            <person name="Mahmood N."/>
            <person name="Shommy N.S."/>
        </authorList>
    </citation>
    <scope>NUCLEOTIDE SEQUENCE [LARGE SCALE GENOMIC DNA]</scope>
    <source>
        <strain evidence="2">cv. O-4</strain>
    </source>
</reference>
<dbReference type="STRING" id="93759.A0A1R3KYV7"/>
<dbReference type="AlphaFoldDB" id="A0A1R3KYV7"/>
<dbReference type="Proteomes" id="UP000187203">
    <property type="component" value="Unassembled WGS sequence"/>
</dbReference>